<dbReference type="Proteomes" id="UP000647133">
    <property type="component" value="Unassembled WGS sequence"/>
</dbReference>
<organism evidence="2 3">
    <name type="scientific">Echinicola arenosa</name>
    <dbReference type="NCBI Taxonomy" id="2774144"/>
    <lineage>
        <taxon>Bacteria</taxon>
        <taxon>Pseudomonadati</taxon>
        <taxon>Bacteroidota</taxon>
        <taxon>Cytophagia</taxon>
        <taxon>Cytophagales</taxon>
        <taxon>Cyclobacteriaceae</taxon>
        <taxon>Echinicola</taxon>
    </lineage>
</organism>
<dbReference type="EMBL" id="JACYTQ010000007">
    <property type="protein sequence ID" value="MBD8490510.1"/>
    <property type="molecule type" value="Genomic_DNA"/>
</dbReference>
<keyword evidence="3" id="KW-1185">Reference proteome</keyword>
<feature type="signal peptide" evidence="1">
    <location>
        <begin position="1"/>
        <end position="24"/>
    </location>
</feature>
<gene>
    <name evidence="2" type="ORF">IFO69_17290</name>
</gene>
<accession>A0ABR9AP63</accession>
<evidence type="ECO:0000256" key="1">
    <source>
        <dbReference type="SAM" id="SignalP"/>
    </source>
</evidence>
<dbReference type="InterPro" id="IPR021428">
    <property type="entry name" value="DUF3078"/>
</dbReference>
<proteinExistence type="predicted"/>
<name>A0ABR9AP63_9BACT</name>
<evidence type="ECO:0000313" key="2">
    <source>
        <dbReference type="EMBL" id="MBD8490510.1"/>
    </source>
</evidence>
<protein>
    <submittedName>
        <fullName evidence="2">DUF3078 domain-containing protein</fullName>
    </submittedName>
</protein>
<keyword evidence="1" id="KW-0732">Signal</keyword>
<dbReference type="RefSeq" id="WP_192011389.1">
    <property type="nucleotide sequence ID" value="NZ_JACYTQ010000007.1"/>
</dbReference>
<dbReference type="Pfam" id="PF11276">
    <property type="entry name" value="DUF3078"/>
    <property type="match status" value="1"/>
</dbReference>
<evidence type="ECO:0000313" key="3">
    <source>
        <dbReference type="Proteomes" id="UP000647133"/>
    </source>
</evidence>
<comment type="caution">
    <text evidence="2">The sequence shown here is derived from an EMBL/GenBank/DDBJ whole genome shotgun (WGS) entry which is preliminary data.</text>
</comment>
<feature type="chain" id="PRO_5045872923" evidence="1">
    <location>
        <begin position="25"/>
        <end position="303"/>
    </location>
</feature>
<sequence length="303" mass="34514">MLFSTKKFLAILLPILSMSVFSYAQNEIDSLTQTTKDTTYWSKEFSAGLNFNQAAFSSNWSAGGVNSVALGSIVAGKANYAKESWTWDNEMELLYGIVKNEGEESRKSNDRIFLDSKVGYKLSKNWGTYFSANFLTQFADGYNYEEDPRTLISGFMSPGYLTTSLGIEYKPNDEFNLRIGPFSPRWTFVTDESISENVEDNYGVPIGQTVRTEWLALQIFAQWDKDIAENFNIKTRYQMYANYETLSFKNIDHRLDVTLTAKITEIISVTFTSINLYDIDQDSDIQYSQGLSLGLLYKVSNKK</sequence>
<reference evidence="2 3" key="1">
    <citation type="submission" date="2020-09" db="EMBL/GenBank/DDBJ databases">
        <title>Echinicola sp. CAU 1574 isolated from sand of Sido Beach.</title>
        <authorList>
            <person name="Kim W."/>
        </authorList>
    </citation>
    <scope>NUCLEOTIDE SEQUENCE [LARGE SCALE GENOMIC DNA]</scope>
    <source>
        <strain evidence="2 3">CAU 1574</strain>
    </source>
</reference>